<comment type="caution">
    <text evidence="1">The sequence shown here is derived from an EMBL/GenBank/DDBJ whole genome shotgun (WGS) entry which is preliminary data.</text>
</comment>
<organism evidence="1 2">
    <name type="scientific">Trichonephila inaurata madagascariensis</name>
    <dbReference type="NCBI Taxonomy" id="2747483"/>
    <lineage>
        <taxon>Eukaryota</taxon>
        <taxon>Metazoa</taxon>
        <taxon>Ecdysozoa</taxon>
        <taxon>Arthropoda</taxon>
        <taxon>Chelicerata</taxon>
        <taxon>Arachnida</taxon>
        <taxon>Araneae</taxon>
        <taxon>Araneomorphae</taxon>
        <taxon>Entelegynae</taxon>
        <taxon>Araneoidea</taxon>
        <taxon>Nephilidae</taxon>
        <taxon>Trichonephila</taxon>
        <taxon>Trichonephila inaurata</taxon>
    </lineage>
</organism>
<dbReference type="Proteomes" id="UP000886998">
    <property type="component" value="Unassembled WGS sequence"/>
</dbReference>
<evidence type="ECO:0000313" key="1">
    <source>
        <dbReference type="EMBL" id="GFS33649.1"/>
    </source>
</evidence>
<reference evidence="1" key="1">
    <citation type="submission" date="2020-08" db="EMBL/GenBank/DDBJ databases">
        <title>Multicomponent nature underlies the extraordinary mechanical properties of spider dragline silk.</title>
        <authorList>
            <person name="Kono N."/>
            <person name="Nakamura H."/>
            <person name="Mori M."/>
            <person name="Yoshida Y."/>
            <person name="Ohtoshi R."/>
            <person name="Malay A.D."/>
            <person name="Moran D.A.P."/>
            <person name="Tomita M."/>
            <person name="Numata K."/>
            <person name="Arakawa K."/>
        </authorList>
    </citation>
    <scope>NUCLEOTIDE SEQUENCE</scope>
</reference>
<keyword evidence="2" id="KW-1185">Reference proteome</keyword>
<dbReference type="EMBL" id="BMAV01024521">
    <property type="protein sequence ID" value="GFS33649.1"/>
    <property type="molecule type" value="Genomic_DNA"/>
</dbReference>
<gene>
    <name evidence="1" type="ORF">TNIN_453941</name>
</gene>
<proteinExistence type="predicted"/>
<accession>A0A8X6M9B1</accession>
<evidence type="ECO:0000313" key="2">
    <source>
        <dbReference type="Proteomes" id="UP000886998"/>
    </source>
</evidence>
<dbReference type="OrthoDB" id="6472484at2759"/>
<name>A0A8X6M9B1_9ARAC</name>
<sequence>MQSGQRKLSIAPATNDEYAATSAELGNIPTALPAVKERMNLTLFRLSKSIEALNVLIKKVDEQCAHLTSVWTLYSKRDSFI</sequence>
<dbReference type="AlphaFoldDB" id="A0A8X6M9B1"/>
<protein>
    <submittedName>
        <fullName evidence="1">Uncharacterized protein</fullName>
    </submittedName>
</protein>